<dbReference type="AlphaFoldDB" id="A0AAW0BNL5"/>
<evidence type="ECO:0000256" key="1">
    <source>
        <dbReference type="SAM" id="MobiDB-lite"/>
    </source>
</evidence>
<feature type="compositionally biased region" description="Polar residues" evidence="1">
    <location>
        <begin position="196"/>
        <end position="214"/>
    </location>
</feature>
<dbReference type="Proteomes" id="UP001383192">
    <property type="component" value="Unassembled WGS sequence"/>
</dbReference>
<gene>
    <name evidence="3" type="ORF">VNI00_015096</name>
</gene>
<feature type="region of interest" description="Disordered" evidence="1">
    <location>
        <begin position="271"/>
        <end position="294"/>
    </location>
</feature>
<keyword evidence="2" id="KW-1133">Transmembrane helix</keyword>
<keyword evidence="2" id="KW-0472">Membrane</keyword>
<evidence type="ECO:0000256" key="2">
    <source>
        <dbReference type="SAM" id="Phobius"/>
    </source>
</evidence>
<sequence>MDVKPDAPTINENAVTLTLDWMAHGDGPFTVGLWADPGKTTPSTVPPPVATTPLNKEARPMIVTFTAQDLSQGAYYVSGGEEKDFSDLTSLFQAAFTFPINVKPGTGNRPTSTVVRHIPPSTARLLTTTVPTPASASSSISSSTNNSQVAATTTAGNSTVVAPMSSPSRSNDALDSLDGNTKVSLEPASSVGEDVYNQTQSSNLGGTSCGSVSSGDIPISATPTPSPEPNANSDKSSIIGGTVGGLVFVLIGILVLIYLYRRSKRQAPSGLFNKKKTLGDRDKSAEHPIDGAFSPPYQTRKEIIRYTSRAGSPVDTETIIGTVTTEKVHQFSRTDRQMEIEERIQQLQAQLIGLHNRSKVSGEEPAMEEIRQKIENLEALKEGDWALELCDEKPHEMV</sequence>
<keyword evidence="4" id="KW-1185">Reference proteome</keyword>
<feature type="compositionally biased region" description="Polar residues" evidence="1">
    <location>
        <begin position="148"/>
        <end position="183"/>
    </location>
</feature>
<keyword evidence="2" id="KW-0812">Transmembrane</keyword>
<protein>
    <submittedName>
        <fullName evidence="3">Uncharacterized protein</fullName>
    </submittedName>
</protein>
<feature type="compositionally biased region" description="Basic and acidic residues" evidence="1">
    <location>
        <begin position="277"/>
        <end position="289"/>
    </location>
</feature>
<proteinExistence type="predicted"/>
<organism evidence="3 4">
    <name type="scientific">Paramarasmius palmivorus</name>
    <dbReference type="NCBI Taxonomy" id="297713"/>
    <lineage>
        <taxon>Eukaryota</taxon>
        <taxon>Fungi</taxon>
        <taxon>Dikarya</taxon>
        <taxon>Basidiomycota</taxon>
        <taxon>Agaricomycotina</taxon>
        <taxon>Agaricomycetes</taxon>
        <taxon>Agaricomycetidae</taxon>
        <taxon>Agaricales</taxon>
        <taxon>Marasmiineae</taxon>
        <taxon>Marasmiaceae</taxon>
        <taxon>Paramarasmius</taxon>
    </lineage>
</organism>
<evidence type="ECO:0000313" key="3">
    <source>
        <dbReference type="EMBL" id="KAK7027881.1"/>
    </source>
</evidence>
<comment type="caution">
    <text evidence="3">The sequence shown here is derived from an EMBL/GenBank/DDBJ whole genome shotgun (WGS) entry which is preliminary data.</text>
</comment>
<reference evidence="3 4" key="1">
    <citation type="submission" date="2024-01" db="EMBL/GenBank/DDBJ databases">
        <title>A draft genome for a cacao thread blight-causing isolate of Paramarasmius palmivorus.</title>
        <authorList>
            <person name="Baruah I.K."/>
            <person name="Bukari Y."/>
            <person name="Amoako-Attah I."/>
            <person name="Meinhardt L.W."/>
            <person name="Bailey B.A."/>
            <person name="Cohen S.P."/>
        </authorList>
    </citation>
    <scope>NUCLEOTIDE SEQUENCE [LARGE SCALE GENOMIC DNA]</scope>
    <source>
        <strain evidence="3 4">GH-12</strain>
    </source>
</reference>
<accession>A0AAW0BNL5</accession>
<dbReference type="EMBL" id="JAYKXP010000093">
    <property type="protein sequence ID" value="KAK7027881.1"/>
    <property type="molecule type" value="Genomic_DNA"/>
</dbReference>
<feature type="transmembrane region" description="Helical" evidence="2">
    <location>
        <begin position="238"/>
        <end position="260"/>
    </location>
</feature>
<dbReference type="CDD" id="cd12087">
    <property type="entry name" value="TM_EGFR-like"/>
    <property type="match status" value="1"/>
</dbReference>
<feature type="compositionally biased region" description="Low complexity" evidence="1">
    <location>
        <begin position="127"/>
        <end position="147"/>
    </location>
</feature>
<name>A0AAW0BNL5_9AGAR</name>
<feature type="region of interest" description="Disordered" evidence="1">
    <location>
        <begin position="108"/>
        <end position="233"/>
    </location>
</feature>
<evidence type="ECO:0000313" key="4">
    <source>
        <dbReference type="Proteomes" id="UP001383192"/>
    </source>
</evidence>